<name>I4DQQ4_PAPXU</name>
<proteinExistence type="evidence at transcript level"/>
<keyword evidence="1" id="KW-0812">Transmembrane</keyword>
<organism evidence="2">
    <name type="scientific">Papilio xuthus</name>
    <name type="common">Asian swallowtail butterfly</name>
    <dbReference type="NCBI Taxonomy" id="66420"/>
    <lineage>
        <taxon>Eukaryota</taxon>
        <taxon>Metazoa</taxon>
        <taxon>Ecdysozoa</taxon>
        <taxon>Arthropoda</taxon>
        <taxon>Hexapoda</taxon>
        <taxon>Insecta</taxon>
        <taxon>Pterygota</taxon>
        <taxon>Neoptera</taxon>
        <taxon>Endopterygota</taxon>
        <taxon>Lepidoptera</taxon>
        <taxon>Glossata</taxon>
        <taxon>Ditrysia</taxon>
        <taxon>Papilionoidea</taxon>
        <taxon>Papilionidae</taxon>
        <taxon>Papilioninae</taxon>
        <taxon>Papilio</taxon>
    </lineage>
</organism>
<evidence type="ECO:0000313" key="2">
    <source>
        <dbReference type="EMBL" id="BAM20244.1"/>
    </source>
</evidence>
<feature type="transmembrane region" description="Helical" evidence="1">
    <location>
        <begin position="21"/>
        <end position="47"/>
    </location>
</feature>
<protein>
    <submittedName>
        <fullName evidence="2">Uncharacterized protein</fullName>
    </submittedName>
</protein>
<evidence type="ECO:0000256" key="1">
    <source>
        <dbReference type="SAM" id="Phobius"/>
    </source>
</evidence>
<accession>I4DQQ4</accession>
<dbReference type="EMBL" id="AK404615">
    <property type="protein sequence ID" value="BAM20244.1"/>
    <property type="molecule type" value="mRNA"/>
</dbReference>
<reference evidence="2" key="1">
    <citation type="journal article" date="2012" name="BMC Biol.">
        <title>Comprehensive microarray-based analysis for stage-specific larval camouflage pattern-associated genes in the swallowtail butterfly, Papilio xuthus.</title>
        <authorList>
            <person name="Futahashi R."/>
            <person name="Shirataki H."/>
            <person name="Narita T."/>
            <person name="Mita K."/>
            <person name="Fujiwara H."/>
        </authorList>
    </citation>
    <scope>NUCLEOTIDE SEQUENCE</scope>
    <source>
        <tissue evidence="2">Epidermis</tissue>
    </source>
</reference>
<sequence>MELTRLLRSNGSPYKVPMLRVVLVAVSILYGSSVIYICISFKALLLLNYHKLQ</sequence>
<keyword evidence="1" id="KW-1133">Transmembrane helix</keyword>
<dbReference type="AlphaFoldDB" id="I4DQQ4"/>
<keyword evidence="1" id="KW-0472">Membrane</keyword>